<name>A0A5N5WG40_9EURO</name>
<accession>A0A5N5WG40</accession>
<reference evidence="1 2" key="1">
    <citation type="submission" date="2019-04" db="EMBL/GenBank/DDBJ databases">
        <title>Friends and foes A comparative genomics study of 23 Aspergillus species from section Flavi.</title>
        <authorList>
            <consortium name="DOE Joint Genome Institute"/>
            <person name="Kjaerbolling I."/>
            <person name="Vesth T."/>
            <person name="Frisvad J.C."/>
            <person name="Nybo J.L."/>
            <person name="Theobald S."/>
            <person name="Kildgaard S."/>
            <person name="Isbrandt T."/>
            <person name="Kuo A."/>
            <person name="Sato A."/>
            <person name="Lyhne E.K."/>
            <person name="Kogle M.E."/>
            <person name="Wiebenga A."/>
            <person name="Kun R.S."/>
            <person name="Lubbers R.J."/>
            <person name="Makela M.R."/>
            <person name="Barry K."/>
            <person name="Chovatia M."/>
            <person name="Clum A."/>
            <person name="Daum C."/>
            <person name="Haridas S."/>
            <person name="He G."/>
            <person name="LaButti K."/>
            <person name="Lipzen A."/>
            <person name="Mondo S."/>
            <person name="Riley R."/>
            <person name="Salamov A."/>
            <person name="Simmons B.A."/>
            <person name="Magnuson J.K."/>
            <person name="Henrissat B."/>
            <person name="Mortensen U.H."/>
            <person name="Larsen T.O."/>
            <person name="Devries R.P."/>
            <person name="Grigoriev I.V."/>
            <person name="Machida M."/>
            <person name="Baker S.E."/>
            <person name="Andersen M.R."/>
        </authorList>
    </citation>
    <scope>NUCLEOTIDE SEQUENCE [LARGE SCALE GENOMIC DNA]</scope>
    <source>
        <strain evidence="1 2">CBS 151.66</strain>
    </source>
</reference>
<evidence type="ECO:0000313" key="1">
    <source>
        <dbReference type="EMBL" id="KAB8067253.1"/>
    </source>
</evidence>
<dbReference type="EMBL" id="ML732520">
    <property type="protein sequence ID" value="KAB8067253.1"/>
    <property type="molecule type" value="Genomic_DNA"/>
</dbReference>
<keyword evidence="2" id="KW-1185">Reference proteome</keyword>
<evidence type="ECO:0000313" key="2">
    <source>
        <dbReference type="Proteomes" id="UP000326565"/>
    </source>
</evidence>
<protein>
    <submittedName>
        <fullName evidence="1">Uncharacterized protein</fullName>
    </submittedName>
</protein>
<sequence length="103" mass="11860">MADGRRLDVCCLRKQRHTIGGSYLVDQELQLEGFTIGEGYPTPSGLELMLFIRWLVLSTRRTPTTGEVLLCAKNIVEGLYFMTGNRVSRGDTEELYTWIKMRW</sequence>
<gene>
    <name evidence="1" type="ORF">BDV29DRAFT_163569</name>
</gene>
<proteinExistence type="predicted"/>
<dbReference type="AlphaFoldDB" id="A0A5N5WG40"/>
<dbReference type="Proteomes" id="UP000326565">
    <property type="component" value="Unassembled WGS sequence"/>
</dbReference>
<organism evidence="1 2">
    <name type="scientific">Aspergillus leporis</name>
    <dbReference type="NCBI Taxonomy" id="41062"/>
    <lineage>
        <taxon>Eukaryota</taxon>
        <taxon>Fungi</taxon>
        <taxon>Dikarya</taxon>
        <taxon>Ascomycota</taxon>
        <taxon>Pezizomycotina</taxon>
        <taxon>Eurotiomycetes</taxon>
        <taxon>Eurotiomycetidae</taxon>
        <taxon>Eurotiales</taxon>
        <taxon>Aspergillaceae</taxon>
        <taxon>Aspergillus</taxon>
        <taxon>Aspergillus subgen. Circumdati</taxon>
    </lineage>
</organism>